<dbReference type="AlphaFoldDB" id="A0A8K0CUM5"/>
<dbReference type="EMBL" id="VTPC01007526">
    <property type="protein sequence ID" value="KAF2893945.1"/>
    <property type="molecule type" value="Genomic_DNA"/>
</dbReference>
<evidence type="ECO:0000313" key="2">
    <source>
        <dbReference type="EMBL" id="KAF2893945.1"/>
    </source>
</evidence>
<gene>
    <name evidence="2" type="ORF">ILUMI_12234</name>
</gene>
<dbReference type="Proteomes" id="UP000801492">
    <property type="component" value="Unassembled WGS sequence"/>
</dbReference>
<comment type="caution">
    <text evidence="2">The sequence shown here is derived from an EMBL/GenBank/DDBJ whole genome shotgun (WGS) entry which is preliminary data.</text>
</comment>
<proteinExistence type="predicted"/>
<feature type="region of interest" description="Disordered" evidence="1">
    <location>
        <begin position="24"/>
        <end position="77"/>
    </location>
</feature>
<keyword evidence="3" id="KW-1185">Reference proteome</keyword>
<sequence length="276" mass="31060">MIIALKNQSNCPTSLQKWIFKSATTSTKTTATSEPVRSSKTVATTQPPTSSNNVEQAKEVEVEELPSKPPTSTNTPVQNRLKSEIADLTLKIKKLQDFVSTGFAKDDQKHELHQDRLKLKELTQKLNRAENLRKAQQKLGEAETWPATNRERARRSSGSDLEPGYISRTALYYRLIPRNVSTKDGRRHVNTVPVKLIRPSNSLRKEHEDTHFCAGQIKHIRDLAELLGPQAVNVLSVDDKARVPLGLPAAQKQAPILMRYERQILMPDTTIQSLKD</sequence>
<protein>
    <submittedName>
        <fullName evidence="2">Uncharacterized protein</fullName>
    </submittedName>
</protein>
<dbReference type="PANTHER" id="PTHR46954:SF1">
    <property type="entry name" value="C2H2-TYPE DOMAIN-CONTAINING PROTEIN"/>
    <property type="match status" value="1"/>
</dbReference>
<accession>A0A8K0CUM5</accession>
<feature type="compositionally biased region" description="Polar residues" evidence="1">
    <location>
        <begin position="35"/>
        <end position="55"/>
    </location>
</feature>
<reference evidence="2" key="1">
    <citation type="submission" date="2019-08" db="EMBL/GenBank/DDBJ databases">
        <title>The genome of the North American firefly Photinus pyralis.</title>
        <authorList>
            <consortium name="Photinus pyralis genome working group"/>
            <person name="Fallon T.R."/>
            <person name="Sander Lower S.E."/>
            <person name="Weng J.-K."/>
        </authorList>
    </citation>
    <scope>NUCLEOTIDE SEQUENCE</scope>
    <source>
        <strain evidence="2">TRF0915ILg1</strain>
        <tissue evidence="2">Whole body</tissue>
    </source>
</reference>
<evidence type="ECO:0000256" key="1">
    <source>
        <dbReference type="SAM" id="MobiDB-lite"/>
    </source>
</evidence>
<name>A0A8K0CUM5_IGNLU</name>
<feature type="compositionally biased region" description="Low complexity" evidence="1">
    <location>
        <begin position="24"/>
        <end position="33"/>
    </location>
</feature>
<feature type="region of interest" description="Disordered" evidence="1">
    <location>
        <begin position="137"/>
        <end position="161"/>
    </location>
</feature>
<evidence type="ECO:0000313" key="3">
    <source>
        <dbReference type="Proteomes" id="UP000801492"/>
    </source>
</evidence>
<organism evidence="2 3">
    <name type="scientific">Ignelater luminosus</name>
    <name type="common">Cucubano</name>
    <name type="synonym">Pyrophorus luminosus</name>
    <dbReference type="NCBI Taxonomy" id="2038154"/>
    <lineage>
        <taxon>Eukaryota</taxon>
        <taxon>Metazoa</taxon>
        <taxon>Ecdysozoa</taxon>
        <taxon>Arthropoda</taxon>
        <taxon>Hexapoda</taxon>
        <taxon>Insecta</taxon>
        <taxon>Pterygota</taxon>
        <taxon>Neoptera</taxon>
        <taxon>Endopterygota</taxon>
        <taxon>Coleoptera</taxon>
        <taxon>Polyphaga</taxon>
        <taxon>Elateriformia</taxon>
        <taxon>Elateroidea</taxon>
        <taxon>Elateridae</taxon>
        <taxon>Agrypninae</taxon>
        <taxon>Pyrophorini</taxon>
        <taxon>Ignelater</taxon>
    </lineage>
</organism>
<dbReference type="PANTHER" id="PTHR46954">
    <property type="entry name" value="C2H2-TYPE DOMAIN-CONTAINING PROTEIN"/>
    <property type="match status" value="1"/>
</dbReference>